<reference evidence="9" key="1">
    <citation type="journal article" date="2019" name="Int. J. Syst. Evol. Microbiol.">
        <title>The Global Catalogue of Microorganisms (GCM) 10K type strain sequencing project: providing services to taxonomists for standard genome sequencing and annotation.</title>
        <authorList>
            <consortium name="The Broad Institute Genomics Platform"/>
            <consortium name="The Broad Institute Genome Sequencing Center for Infectious Disease"/>
            <person name="Wu L."/>
            <person name="Ma J."/>
        </authorList>
    </citation>
    <scope>NUCLEOTIDE SEQUENCE [LARGE SCALE GENOMIC DNA]</scope>
    <source>
        <strain evidence="9">JCM 18303</strain>
    </source>
</reference>
<dbReference type="SUPFAM" id="SSF47203">
    <property type="entry name" value="Acyl-CoA dehydrogenase C-terminal domain-like"/>
    <property type="match status" value="1"/>
</dbReference>
<name>A0ABP9PDY4_9PSEU</name>
<dbReference type="Proteomes" id="UP001428817">
    <property type="component" value="Unassembled WGS sequence"/>
</dbReference>
<dbReference type="Pfam" id="PF02771">
    <property type="entry name" value="Acyl-CoA_dh_N"/>
    <property type="match status" value="1"/>
</dbReference>
<dbReference type="CDD" id="cd00567">
    <property type="entry name" value="ACAD"/>
    <property type="match status" value="1"/>
</dbReference>
<dbReference type="InterPro" id="IPR009100">
    <property type="entry name" value="AcylCoA_DH/oxidase_NM_dom_sf"/>
</dbReference>
<gene>
    <name evidence="8" type="ORF">GCM10023321_02280</name>
</gene>
<dbReference type="InterPro" id="IPR013786">
    <property type="entry name" value="AcylCoA_DH/ox_N"/>
</dbReference>
<dbReference type="Gene3D" id="1.10.540.10">
    <property type="entry name" value="Acyl-CoA dehydrogenase/oxidase, N-terminal domain"/>
    <property type="match status" value="1"/>
</dbReference>
<evidence type="ECO:0000313" key="8">
    <source>
        <dbReference type="EMBL" id="GAA5145038.1"/>
    </source>
</evidence>
<accession>A0ABP9PDY4</accession>
<keyword evidence="5" id="KW-0560">Oxidoreductase</keyword>
<dbReference type="Gene3D" id="2.40.110.10">
    <property type="entry name" value="Butyryl-CoA Dehydrogenase, subunit A, domain 2"/>
    <property type="match status" value="1"/>
</dbReference>
<dbReference type="InterPro" id="IPR046373">
    <property type="entry name" value="Acyl-CoA_Oxase/DH_mid-dom_sf"/>
</dbReference>
<dbReference type="Gene3D" id="1.20.140.10">
    <property type="entry name" value="Butyryl-CoA Dehydrogenase, subunit A, domain 3"/>
    <property type="match status" value="1"/>
</dbReference>
<dbReference type="RefSeq" id="WP_345702467.1">
    <property type="nucleotide sequence ID" value="NZ_BAABJP010000001.1"/>
</dbReference>
<dbReference type="Pfam" id="PF00441">
    <property type="entry name" value="Acyl-CoA_dh_1"/>
    <property type="match status" value="1"/>
</dbReference>
<protein>
    <submittedName>
        <fullName evidence="8">Acyl-CoA dehydrogenase family protein</fullName>
    </submittedName>
</protein>
<comment type="caution">
    <text evidence="8">The sequence shown here is derived from an EMBL/GenBank/DDBJ whole genome shotgun (WGS) entry which is preliminary data.</text>
</comment>
<keyword evidence="4" id="KW-0274">FAD</keyword>
<evidence type="ECO:0000256" key="3">
    <source>
        <dbReference type="ARBA" id="ARBA00022630"/>
    </source>
</evidence>
<dbReference type="InterPro" id="IPR037069">
    <property type="entry name" value="AcylCoA_DH/ox_N_sf"/>
</dbReference>
<dbReference type="PANTHER" id="PTHR43884:SF20">
    <property type="entry name" value="ACYL-COA DEHYDROGENASE FADE28"/>
    <property type="match status" value="1"/>
</dbReference>
<dbReference type="SUPFAM" id="SSF56645">
    <property type="entry name" value="Acyl-CoA dehydrogenase NM domain-like"/>
    <property type="match status" value="1"/>
</dbReference>
<evidence type="ECO:0000256" key="5">
    <source>
        <dbReference type="ARBA" id="ARBA00023002"/>
    </source>
</evidence>
<evidence type="ECO:0000313" key="9">
    <source>
        <dbReference type="Proteomes" id="UP001428817"/>
    </source>
</evidence>
<dbReference type="EMBL" id="BAABJP010000001">
    <property type="protein sequence ID" value="GAA5145038.1"/>
    <property type="molecule type" value="Genomic_DNA"/>
</dbReference>
<organism evidence="8 9">
    <name type="scientific">Pseudonocardia eucalypti</name>
    <dbReference type="NCBI Taxonomy" id="648755"/>
    <lineage>
        <taxon>Bacteria</taxon>
        <taxon>Bacillati</taxon>
        <taxon>Actinomycetota</taxon>
        <taxon>Actinomycetes</taxon>
        <taxon>Pseudonocardiales</taxon>
        <taxon>Pseudonocardiaceae</taxon>
        <taxon>Pseudonocardia</taxon>
    </lineage>
</organism>
<feature type="domain" description="Acyl-CoA dehydrogenase/oxidase N-terminal" evidence="7">
    <location>
        <begin position="9"/>
        <end position="103"/>
    </location>
</feature>
<evidence type="ECO:0000256" key="4">
    <source>
        <dbReference type="ARBA" id="ARBA00022827"/>
    </source>
</evidence>
<evidence type="ECO:0000259" key="7">
    <source>
        <dbReference type="Pfam" id="PF02771"/>
    </source>
</evidence>
<sequence>MDFTLDETQREIVDLARDVLTRETEPYLAWRALSQAGLLTLATPERFGGAGLGVLETALVLTEVGRQAVQVPALETLALGALPIARAGTEEQRRTLLGAVAEGATLTAAITEPSAPLPATPRTTALPDPSGGWVVSGTLVGVRSAGSAHRILVPATLAGGARAPGSAPDGDPTGTGVLLVDPQTPGVTRTATRTSAGTAEFTVHLSDARVPSDALLGDDRSGVVLAGLHRSALVGACAVGDGLLSGALQLTADHLRKREQFGRPLATFQAVAQQVADAYLASRTLHLATLAACWELDSSSSDAGAESGDVEVAGYWLAERALPALHVCQHLHGGLGMDVSYPLHRHYAMTKDLTRFVGGVDRRLAGLAS</sequence>
<proteinExistence type="inferred from homology"/>
<feature type="domain" description="Acyl-CoA dehydrogenase/oxidase C-terminal" evidence="6">
    <location>
        <begin position="237"/>
        <end position="356"/>
    </location>
</feature>
<evidence type="ECO:0000259" key="6">
    <source>
        <dbReference type="Pfam" id="PF00441"/>
    </source>
</evidence>
<evidence type="ECO:0000256" key="1">
    <source>
        <dbReference type="ARBA" id="ARBA00001974"/>
    </source>
</evidence>
<comment type="cofactor">
    <cofactor evidence="1">
        <name>FAD</name>
        <dbReference type="ChEBI" id="CHEBI:57692"/>
    </cofactor>
</comment>
<comment type="similarity">
    <text evidence="2">Belongs to the acyl-CoA dehydrogenase family.</text>
</comment>
<dbReference type="InterPro" id="IPR009075">
    <property type="entry name" value="AcylCo_DH/oxidase_C"/>
</dbReference>
<evidence type="ECO:0000256" key="2">
    <source>
        <dbReference type="ARBA" id="ARBA00009347"/>
    </source>
</evidence>
<dbReference type="InterPro" id="IPR036250">
    <property type="entry name" value="AcylCo_DH-like_C"/>
</dbReference>
<keyword evidence="3" id="KW-0285">Flavoprotein</keyword>
<keyword evidence="9" id="KW-1185">Reference proteome</keyword>
<dbReference type="PANTHER" id="PTHR43884">
    <property type="entry name" value="ACYL-COA DEHYDROGENASE"/>
    <property type="match status" value="1"/>
</dbReference>